<proteinExistence type="predicted"/>
<keyword evidence="3" id="KW-1185">Reference proteome</keyword>
<dbReference type="PANTHER" id="PTHR37318">
    <property type="entry name" value="BSL7504 PROTEIN"/>
    <property type="match status" value="1"/>
</dbReference>
<dbReference type="EMBL" id="BSUL01000001">
    <property type="protein sequence ID" value="GMA27444.1"/>
    <property type="molecule type" value="Genomic_DNA"/>
</dbReference>
<dbReference type="Pfam" id="PF13601">
    <property type="entry name" value="HTH_34"/>
    <property type="match status" value="1"/>
</dbReference>
<gene>
    <name evidence="2" type="ORF">GCM10025874_06970</name>
</gene>
<dbReference type="Proteomes" id="UP001157160">
    <property type="component" value="Unassembled WGS sequence"/>
</dbReference>
<name>A0AA37UB16_9MICO</name>
<dbReference type="InterPro" id="IPR027395">
    <property type="entry name" value="WH_DNA-bd_dom"/>
</dbReference>
<sequence>MSHPRHQLDEALLTPVRLSLMAALAEVDEADFATLRELLDVADSPLSKAISHLQELGYVRVEKRTLGGRSRTWVAATGAGRSALAAHVAALHAITGGAAG</sequence>
<reference evidence="2 3" key="1">
    <citation type="journal article" date="2014" name="Int. J. Syst. Evol. Microbiol.">
        <title>Complete genome sequence of Corynebacterium casei LMG S-19264T (=DSM 44701T), isolated from a smear-ripened cheese.</title>
        <authorList>
            <consortium name="US DOE Joint Genome Institute (JGI-PGF)"/>
            <person name="Walter F."/>
            <person name="Albersmeier A."/>
            <person name="Kalinowski J."/>
            <person name="Ruckert C."/>
        </authorList>
    </citation>
    <scope>NUCLEOTIDE SEQUENCE [LARGE SCALE GENOMIC DNA]</scope>
    <source>
        <strain evidence="2 3">NBRC 112289</strain>
    </source>
</reference>
<dbReference type="AlphaFoldDB" id="A0AA37UB16"/>
<evidence type="ECO:0000313" key="3">
    <source>
        <dbReference type="Proteomes" id="UP001157160"/>
    </source>
</evidence>
<protein>
    <submittedName>
        <fullName evidence="2">MarR family transcriptional regulator</fullName>
    </submittedName>
</protein>
<accession>A0AA37UB16</accession>
<organism evidence="2 3">
    <name type="scientific">Arenivirga flava</name>
    <dbReference type="NCBI Taxonomy" id="1930060"/>
    <lineage>
        <taxon>Bacteria</taxon>
        <taxon>Bacillati</taxon>
        <taxon>Actinomycetota</taxon>
        <taxon>Actinomycetes</taxon>
        <taxon>Micrococcales</taxon>
        <taxon>Microbacteriaceae</taxon>
        <taxon>Arenivirga</taxon>
    </lineage>
</organism>
<evidence type="ECO:0000259" key="1">
    <source>
        <dbReference type="Pfam" id="PF13601"/>
    </source>
</evidence>
<dbReference type="SUPFAM" id="SSF46785">
    <property type="entry name" value="Winged helix' DNA-binding domain"/>
    <property type="match status" value="1"/>
</dbReference>
<dbReference type="PANTHER" id="PTHR37318:SF1">
    <property type="entry name" value="BSL7504 PROTEIN"/>
    <property type="match status" value="1"/>
</dbReference>
<dbReference type="InterPro" id="IPR036390">
    <property type="entry name" value="WH_DNA-bd_sf"/>
</dbReference>
<dbReference type="Gene3D" id="1.10.10.10">
    <property type="entry name" value="Winged helix-like DNA-binding domain superfamily/Winged helix DNA-binding domain"/>
    <property type="match status" value="1"/>
</dbReference>
<evidence type="ECO:0000313" key="2">
    <source>
        <dbReference type="EMBL" id="GMA27444.1"/>
    </source>
</evidence>
<comment type="caution">
    <text evidence="2">The sequence shown here is derived from an EMBL/GenBank/DDBJ whole genome shotgun (WGS) entry which is preliminary data.</text>
</comment>
<feature type="domain" description="Winged helix DNA-binding" evidence="1">
    <location>
        <begin position="16"/>
        <end position="94"/>
    </location>
</feature>
<dbReference type="InterPro" id="IPR036388">
    <property type="entry name" value="WH-like_DNA-bd_sf"/>
</dbReference>
<dbReference type="RefSeq" id="WP_284230052.1">
    <property type="nucleotide sequence ID" value="NZ_BSUL01000001.1"/>
</dbReference>